<accession>A0A392T207</accession>
<feature type="non-terminal residue" evidence="1">
    <location>
        <position position="1"/>
    </location>
</feature>
<organism evidence="1 2">
    <name type="scientific">Trifolium medium</name>
    <dbReference type="NCBI Taxonomy" id="97028"/>
    <lineage>
        <taxon>Eukaryota</taxon>
        <taxon>Viridiplantae</taxon>
        <taxon>Streptophyta</taxon>
        <taxon>Embryophyta</taxon>
        <taxon>Tracheophyta</taxon>
        <taxon>Spermatophyta</taxon>
        <taxon>Magnoliopsida</taxon>
        <taxon>eudicotyledons</taxon>
        <taxon>Gunneridae</taxon>
        <taxon>Pentapetalae</taxon>
        <taxon>rosids</taxon>
        <taxon>fabids</taxon>
        <taxon>Fabales</taxon>
        <taxon>Fabaceae</taxon>
        <taxon>Papilionoideae</taxon>
        <taxon>50 kb inversion clade</taxon>
        <taxon>NPAAA clade</taxon>
        <taxon>Hologalegina</taxon>
        <taxon>IRL clade</taxon>
        <taxon>Trifolieae</taxon>
        <taxon>Trifolium</taxon>
    </lineage>
</organism>
<evidence type="ECO:0000313" key="1">
    <source>
        <dbReference type="EMBL" id="MCI54802.1"/>
    </source>
</evidence>
<dbReference type="Proteomes" id="UP000265520">
    <property type="component" value="Unassembled WGS sequence"/>
</dbReference>
<comment type="caution">
    <text evidence="1">The sequence shown here is derived from an EMBL/GenBank/DDBJ whole genome shotgun (WGS) entry which is preliminary data.</text>
</comment>
<dbReference type="EMBL" id="LXQA010485450">
    <property type="protein sequence ID" value="MCI54802.1"/>
    <property type="molecule type" value="Genomic_DNA"/>
</dbReference>
<evidence type="ECO:0000313" key="2">
    <source>
        <dbReference type="Proteomes" id="UP000265520"/>
    </source>
</evidence>
<name>A0A392T207_9FABA</name>
<reference evidence="1 2" key="1">
    <citation type="journal article" date="2018" name="Front. Plant Sci.">
        <title>Red Clover (Trifolium pratense) and Zigzag Clover (T. medium) - A Picture of Genomic Similarities and Differences.</title>
        <authorList>
            <person name="Dluhosova J."/>
            <person name="Istvanek J."/>
            <person name="Nedelnik J."/>
            <person name="Repkova J."/>
        </authorList>
    </citation>
    <scope>NUCLEOTIDE SEQUENCE [LARGE SCALE GENOMIC DNA]</scope>
    <source>
        <strain evidence="2">cv. 10/8</strain>
        <tissue evidence="1">Leaf</tissue>
    </source>
</reference>
<protein>
    <submittedName>
        <fullName evidence="1">Uncharacterized protein</fullName>
    </submittedName>
</protein>
<proteinExistence type="predicted"/>
<keyword evidence="2" id="KW-1185">Reference proteome</keyword>
<sequence length="15" mass="1577">FSSCGSAAVLDARRH</sequence>